<keyword evidence="8" id="KW-1278">Translocase</keyword>
<evidence type="ECO:0000256" key="9">
    <source>
        <dbReference type="ARBA" id="ARBA00023136"/>
    </source>
</evidence>
<dbReference type="SUPFAM" id="SSF52540">
    <property type="entry name" value="P-loop containing nucleoside triphosphate hydrolases"/>
    <property type="match status" value="2"/>
</dbReference>
<keyword evidence="3" id="KW-0813">Transport</keyword>
<dbReference type="InterPro" id="IPR017871">
    <property type="entry name" value="ABC_transporter-like_CS"/>
</dbReference>
<dbReference type="FunFam" id="3.40.50.300:FF:002585">
    <property type="entry name" value="Glutathione import ATP-binding protein GsiA"/>
    <property type="match status" value="1"/>
</dbReference>
<reference evidence="12" key="1">
    <citation type="submission" date="2016-10" db="EMBL/GenBank/DDBJ databases">
        <authorList>
            <person name="Varghese N."/>
            <person name="Submissions S."/>
        </authorList>
    </citation>
    <scope>NUCLEOTIDE SEQUENCE [LARGE SCALE GENOMIC DNA]</scope>
    <source>
        <strain evidence="12">DSM 26894</strain>
    </source>
</reference>
<organism evidence="11 12">
    <name type="scientific">Alloyangia pacifica</name>
    <dbReference type="NCBI Taxonomy" id="311180"/>
    <lineage>
        <taxon>Bacteria</taxon>
        <taxon>Pseudomonadati</taxon>
        <taxon>Pseudomonadota</taxon>
        <taxon>Alphaproteobacteria</taxon>
        <taxon>Rhodobacterales</taxon>
        <taxon>Roseobacteraceae</taxon>
        <taxon>Alloyangia</taxon>
    </lineage>
</organism>
<evidence type="ECO:0000313" key="11">
    <source>
        <dbReference type="EMBL" id="SFS83011.1"/>
    </source>
</evidence>
<evidence type="ECO:0000256" key="7">
    <source>
        <dbReference type="ARBA" id="ARBA00022840"/>
    </source>
</evidence>
<dbReference type="InterPro" id="IPR003439">
    <property type="entry name" value="ABC_transporter-like_ATP-bd"/>
</dbReference>
<comment type="subcellular location">
    <subcellularLocation>
        <location evidence="1">Cell inner membrane</location>
        <topology evidence="1">Peripheral membrane protein</topology>
    </subcellularLocation>
</comment>
<dbReference type="RefSeq" id="WP_092424468.1">
    <property type="nucleotide sequence ID" value="NZ_FNCL01000005.1"/>
</dbReference>
<keyword evidence="5" id="KW-0997">Cell inner membrane</keyword>
<feature type="domain" description="ABC transporter" evidence="10">
    <location>
        <begin position="274"/>
        <end position="513"/>
    </location>
</feature>
<keyword evidence="7 11" id="KW-0067">ATP-binding</keyword>
<dbReference type="Pfam" id="PF08352">
    <property type="entry name" value="oligo_HPY"/>
    <property type="match status" value="1"/>
</dbReference>
<dbReference type="Gene3D" id="3.40.50.300">
    <property type="entry name" value="P-loop containing nucleotide triphosphate hydrolases"/>
    <property type="match status" value="2"/>
</dbReference>
<dbReference type="PROSITE" id="PS50893">
    <property type="entry name" value="ABC_TRANSPORTER_2"/>
    <property type="match status" value="2"/>
</dbReference>
<dbReference type="PANTHER" id="PTHR43297:SF14">
    <property type="entry name" value="ATPASE AAA-TYPE CORE DOMAIN-CONTAINING PROTEIN"/>
    <property type="match status" value="1"/>
</dbReference>
<protein>
    <submittedName>
        <fullName evidence="11">Peptide/nickel transport system ATP-binding protein</fullName>
    </submittedName>
</protein>
<evidence type="ECO:0000259" key="10">
    <source>
        <dbReference type="PROSITE" id="PS50893"/>
    </source>
</evidence>
<dbReference type="InterPro" id="IPR027417">
    <property type="entry name" value="P-loop_NTPase"/>
</dbReference>
<dbReference type="Proteomes" id="UP000199392">
    <property type="component" value="Unassembled WGS sequence"/>
</dbReference>
<dbReference type="InterPro" id="IPR013563">
    <property type="entry name" value="Oligopep_ABC_C"/>
</dbReference>
<dbReference type="NCBIfam" id="NF007739">
    <property type="entry name" value="PRK10419.1"/>
    <property type="match status" value="2"/>
</dbReference>
<dbReference type="AlphaFoldDB" id="A0A1I6T152"/>
<dbReference type="CDD" id="cd03257">
    <property type="entry name" value="ABC_NikE_OppD_transporters"/>
    <property type="match status" value="2"/>
</dbReference>
<evidence type="ECO:0000256" key="6">
    <source>
        <dbReference type="ARBA" id="ARBA00022741"/>
    </source>
</evidence>
<evidence type="ECO:0000256" key="3">
    <source>
        <dbReference type="ARBA" id="ARBA00022448"/>
    </source>
</evidence>
<accession>A0A1I6T152</accession>
<comment type="similarity">
    <text evidence="2">Belongs to the ABC transporter superfamily.</text>
</comment>
<dbReference type="PROSITE" id="PS00211">
    <property type="entry name" value="ABC_TRANSPORTER_1"/>
    <property type="match status" value="2"/>
</dbReference>
<gene>
    <name evidence="11" type="ORF">SAMN04488050_105211</name>
</gene>
<evidence type="ECO:0000256" key="1">
    <source>
        <dbReference type="ARBA" id="ARBA00004417"/>
    </source>
</evidence>
<dbReference type="Pfam" id="PF00005">
    <property type="entry name" value="ABC_tran"/>
    <property type="match status" value="2"/>
</dbReference>
<keyword evidence="12" id="KW-1185">Reference proteome</keyword>
<dbReference type="InterPro" id="IPR003593">
    <property type="entry name" value="AAA+_ATPase"/>
</dbReference>
<dbReference type="SMART" id="SM00382">
    <property type="entry name" value="AAA"/>
    <property type="match status" value="2"/>
</dbReference>
<dbReference type="GO" id="GO:0005524">
    <property type="term" value="F:ATP binding"/>
    <property type="evidence" value="ECO:0007669"/>
    <property type="project" value="UniProtKB-KW"/>
</dbReference>
<evidence type="ECO:0000256" key="5">
    <source>
        <dbReference type="ARBA" id="ARBA00022519"/>
    </source>
</evidence>
<dbReference type="STRING" id="311180.SAMN04488050_105211"/>
<evidence type="ECO:0000256" key="2">
    <source>
        <dbReference type="ARBA" id="ARBA00005417"/>
    </source>
</evidence>
<dbReference type="GO" id="GO:0005886">
    <property type="term" value="C:plasma membrane"/>
    <property type="evidence" value="ECO:0007669"/>
    <property type="project" value="UniProtKB-SubCell"/>
</dbReference>
<keyword evidence="9" id="KW-0472">Membrane</keyword>
<dbReference type="GO" id="GO:0016887">
    <property type="term" value="F:ATP hydrolysis activity"/>
    <property type="evidence" value="ECO:0007669"/>
    <property type="project" value="InterPro"/>
</dbReference>
<dbReference type="PANTHER" id="PTHR43297">
    <property type="entry name" value="OLIGOPEPTIDE TRANSPORT ATP-BINDING PROTEIN APPD"/>
    <property type="match status" value="1"/>
</dbReference>
<feature type="domain" description="ABC transporter" evidence="10">
    <location>
        <begin position="5"/>
        <end position="252"/>
    </location>
</feature>
<keyword evidence="4" id="KW-1003">Cell membrane</keyword>
<dbReference type="InterPro" id="IPR050388">
    <property type="entry name" value="ABC_Ni/Peptide_Import"/>
</dbReference>
<evidence type="ECO:0000256" key="4">
    <source>
        <dbReference type="ARBA" id="ARBA00022475"/>
    </source>
</evidence>
<dbReference type="OrthoDB" id="9802264at2"/>
<sequence length="533" mass="57880">MSDILRIRDLRVATAEGVELLHGVSLDLEQGEILGLIGESGAGKSTIGLASMGYGRGGCRISGGSIELAGHDLASSTRSEREAVRGARIAYVAQSAAAAFNPAHRLERQIMEGPLRHGLMTAGEARAWMIELFTALGLPEPETFGRRYPHQVSGGQLQRAMVAMAMSCKPDILVLDEPTTALDVTTQIEVLLLLRETIRKYGTSALYITHDLAVIAQVADRLMVLRHGAEVETGTTEQILAAPREEYTQRLVSERQASLNAEAGAHHRTGEEILRVDRVSAAYGKTPVLHEVDLSVKRGETVAIVGESGSGKSTLARLVSGLLTPSAGQVRFDGEALPESYRKRAPDLLRRIQLIYQLPDVALNPRQTVGETIGRPLQTFRGLKGRAQRDEVARLLDLIGLPVEMAGRLPGALSGGQKQRVCIARALAAEPDLMICDEVTSALDPLVAEDILRLLRKLQDELGMTYLFITHDLSVVRRLADRTVVMQKGRIVEEADTATLFDAPGDPYTRKLLDSVPQLDRGWLDKVLAARAS</sequence>
<name>A0A1I6T152_9RHOB</name>
<evidence type="ECO:0000256" key="8">
    <source>
        <dbReference type="ARBA" id="ARBA00022967"/>
    </source>
</evidence>
<keyword evidence="6" id="KW-0547">Nucleotide-binding</keyword>
<proteinExistence type="inferred from homology"/>
<evidence type="ECO:0000313" key="12">
    <source>
        <dbReference type="Proteomes" id="UP000199392"/>
    </source>
</evidence>
<dbReference type="GO" id="GO:0015833">
    <property type="term" value="P:peptide transport"/>
    <property type="evidence" value="ECO:0007669"/>
    <property type="project" value="InterPro"/>
</dbReference>
<dbReference type="EMBL" id="FOZW01000005">
    <property type="protein sequence ID" value="SFS83011.1"/>
    <property type="molecule type" value="Genomic_DNA"/>
</dbReference>